<comment type="caution">
    <text evidence="1">The sequence shown here is derived from an EMBL/GenBank/DDBJ whole genome shotgun (WGS) entry which is preliminary data.</text>
</comment>
<organism evidence="1 2">
    <name type="scientific">Rhizophagus clarus</name>
    <dbReference type="NCBI Taxonomy" id="94130"/>
    <lineage>
        <taxon>Eukaryota</taxon>
        <taxon>Fungi</taxon>
        <taxon>Fungi incertae sedis</taxon>
        <taxon>Mucoromycota</taxon>
        <taxon>Glomeromycotina</taxon>
        <taxon>Glomeromycetes</taxon>
        <taxon>Glomerales</taxon>
        <taxon>Glomeraceae</taxon>
        <taxon>Rhizophagus</taxon>
    </lineage>
</organism>
<dbReference type="Proteomes" id="UP000615446">
    <property type="component" value="Unassembled WGS sequence"/>
</dbReference>
<reference evidence="1" key="1">
    <citation type="submission" date="2019-10" db="EMBL/GenBank/DDBJ databases">
        <title>Conservation and host-specific expression of non-tandemly repeated heterogenous ribosome RNA gene in arbuscular mycorrhizal fungi.</title>
        <authorList>
            <person name="Maeda T."/>
            <person name="Kobayashi Y."/>
            <person name="Nakagawa T."/>
            <person name="Ezawa T."/>
            <person name="Yamaguchi K."/>
            <person name="Bino T."/>
            <person name="Nishimoto Y."/>
            <person name="Shigenobu S."/>
            <person name="Kawaguchi M."/>
        </authorList>
    </citation>
    <scope>NUCLEOTIDE SEQUENCE</scope>
    <source>
        <strain evidence="1">HR1</strain>
    </source>
</reference>
<sequence length="77" mass="8677">MNLITCLNIHASCNEFQAEWNVAKINSNDSKLLNLGEVFLQEIIFYIICAGTTVVSNSDRNKLGVEVYKKPESKEIN</sequence>
<evidence type="ECO:0000313" key="1">
    <source>
        <dbReference type="EMBL" id="GES76674.1"/>
    </source>
</evidence>
<name>A0A8H3KXE2_9GLOM</name>
<protein>
    <submittedName>
        <fullName evidence="1">Uncharacterized protein</fullName>
    </submittedName>
</protein>
<dbReference type="EMBL" id="BLAL01000025">
    <property type="protein sequence ID" value="GES76674.1"/>
    <property type="molecule type" value="Genomic_DNA"/>
</dbReference>
<evidence type="ECO:0000313" key="2">
    <source>
        <dbReference type="Proteomes" id="UP000615446"/>
    </source>
</evidence>
<gene>
    <name evidence="1" type="ORF">RCL2_000407300</name>
</gene>
<accession>A0A8H3KXE2</accession>
<dbReference type="AlphaFoldDB" id="A0A8H3KXE2"/>
<proteinExistence type="predicted"/>